<dbReference type="PROSITE" id="PS51005">
    <property type="entry name" value="NAC"/>
    <property type="match status" value="1"/>
</dbReference>
<evidence type="ECO:0000256" key="1">
    <source>
        <dbReference type="ARBA" id="ARBA00023015"/>
    </source>
</evidence>
<evidence type="ECO:0000259" key="6">
    <source>
        <dbReference type="PROSITE" id="PS51005"/>
    </source>
</evidence>
<feature type="compositionally biased region" description="Basic and acidic residues" evidence="5">
    <location>
        <begin position="195"/>
        <end position="215"/>
    </location>
</feature>
<evidence type="ECO:0000256" key="4">
    <source>
        <dbReference type="ARBA" id="ARBA00023242"/>
    </source>
</evidence>
<keyword evidence="8" id="KW-1185">Reference proteome</keyword>
<dbReference type="Gene3D" id="2.170.150.80">
    <property type="entry name" value="NAC domain"/>
    <property type="match status" value="1"/>
</dbReference>
<dbReference type="InterPro" id="IPR003441">
    <property type="entry name" value="NAC-dom"/>
</dbReference>
<evidence type="ECO:0000313" key="7">
    <source>
        <dbReference type="EMBL" id="KMZ75513.1"/>
    </source>
</evidence>
<dbReference type="GO" id="GO:0003677">
    <property type="term" value="F:DNA binding"/>
    <property type="evidence" value="ECO:0007669"/>
    <property type="project" value="UniProtKB-KW"/>
</dbReference>
<evidence type="ECO:0000256" key="3">
    <source>
        <dbReference type="ARBA" id="ARBA00023163"/>
    </source>
</evidence>
<feature type="compositionally biased region" description="Basic and acidic residues" evidence="5">
    <location>
        <begin position="160"/>
        <end position="170"/>
    </location>
</feature>
<evidence type="ECO:0000256" key="5">
    <source>
        <dbReference type="SAM" id="MobiDB-lite"/>
    </source>
</evidence>
<dbReference type="PANTHER" id="PTHR31744">
    <property type="entry name" value="PROTEIN CUP-SHAPED COTYLEDON 2-RELATED"/>
    <property type="match status" value="1"/>
</dbReference>
<feature type="domain" description="NAC" evidence="6">
    <location>
        <begin position="4"/>
        <end position="153"/>
    </location>
</feature>
<keyword evidence="2" id="KW-0238">DNA-binding</keyword>
<keyword evidence="1" id="KW-0805">Transcription regulation</keyword>
<sequence length="548" mass="62152">MVYHLPGYRFSPTDDELVMFYLKRKIMGKKLLTRPIAEVDIYNYHPRDLPGKSSSTTNDLVWYFFCPSHIQNTSSRRRSRATDGGFWKTTGVDKPVYHDSRIVGKRKSLVFHNGRAPKAERTDWVIHEFRLEDPLADPNFSQNSYVICKLFEKSGPGPKIAEKHGAPFKEEDWDDDDNVGIDNNSADLISSVSSSERHHDRDRDHDLQSSFHPKDSINIGNNQNSLNSFQFGPQEPPAVLGIERTLFHIDSEIPVPILSQEPDQLNQSSLQNPAFDLMDSQTEGGNQYTPNGFCGPVELSNYLNTSRSLLYTDSALPVPVLYPELQNNHSSLQNPSFYPMDSRTAGNYNSTNSFNFGSLDLSNYLGTEIHVDSSVPDPILYPELQHDQSFHQNIDASENYLDDHDLDMLLYDDPQTFGDCFTSNMDNFFTIENPLDCREQKLTSGFHIENETAMHQNLMETSSYIEMNDLQHLMGNFYSEFTPPPIPTAVSYASRTYDEQHIRNNHSRPFTTGASSSLSNINISEKAMTNGMNTTAGALMFQPKGYNK</sequence>
<dbReference type="Pfam" id="PF02365">
    <property type="entry name" value="NAM"/>
    <property type="match status" value="1"/>
</dbReference>
<accession>A0A0K9Q2L2</accession>
<keyword evidence="4" id="KW-0539">Nucleus</keyword>
<dbReference type="PANTHER" id="PTHR31744:SF210">
    <property type="entry name" value="NAC DOMAIN-CONTAINING PROTEIN 86-LIKE"/>
    <property type="match status" value="1"/>
</dbReference>
<gene>
    <name evidence="7" type="ORF">ZOSMA_114G01110</name>
</gene>
<dbReference type="SUPFAM" id="SSF101941">
    <property type="entry name" value="NAC domain"/>
    <property type="match status" value="1"/>
</dbReference>
<dbReference type="Proteomes" id="UP000036987">
    <property type="component" value="Unassembled WGS sequence"/>
</dbReference>
<evidence type="ECO:0000313" key="8">
    <source>
        <dbReference type="Proteomes" id="UP000036987"/>
    </source>
</evidence>
<evidence type="ECO:0000256" key="2">
    <source>
        <dbReference type="ARBA" id="ARBA00023125"/>
    </source>
</evidence>
<comment type="caution">
    <text evidence="7">The sequence shown here is derived from an EMBL/GenBank/DDBJ whole genome shotgun (WGS) entry which is preliminary data.</text>
</comment>
<reference evidence="8" key="1">
    <citation type="journal article" date="2016" name="Nature">
        <title>The genome of the seagrass Zostera marina reveals angiosperm adaptation to the sea.</title>
        <authorList>
            <person name="Olsen J.L."/>
            <person name="Rouze P."/>
            <person name="Verhelst B."/>
            <person name="Lin Y.-C."/>
            <person name="Bayer T."/>
            <person name="Collen J."/>
            <person name="Dattolo E."/>
            <person name="De Paoli E."/>
            <person name="Dittami S."/>
            <person name="Maumus F."/>
            <person name="Michel G."/>
            <person name="Kersting A."/>
            <person name="Lauritano C."/>
            <person name="Lohaus R."/>
            <person name="Toepel M."/>
            <person name="Tonon T."/>
            <person name="Vanneste K."/>
            <person name="Amirebrahimi M."/>
            <person name="Brakel J."/>
            <person name="Bostroem C."/>
            <person name="Chovatia M."/>
            <person name="Grimwood J."/>
            <person name="Jenkins J.W."/>
            <person name="Jueterbock A."/>
            <person name="Mraz A."/>
            <person name="Stam W.T."/>
            <person name="Tice H."/>
            <person name="Bornberg-Bauer E."/>
            <person name="Green P.J."/>
            <person name="Pearson G.A."/>
            <person name="Procaccini G."/>
            <person name="Duarte C.M."/>
            <person name="Schmutz J."/>
            <person name="Reusch T.B.H."/>
            <person name="Van de Peer Y."/>
        </authorList>
    </citation>
    <scope>NUCLEOTIDE SEQUENCE [LARGE SCALE GENOMIC DNA]</scope>
    <source>
        <strain evidence="8">cv. Finnish</strain>
    </source>
</reference>
<feature type="compositionally biased region" description="Low complexity" evidence="5">
    <location>
        <begin position="180"/>
        <end position="194"/>
    </location>
</feature>
<dbReference type="EMBL" id="LFYR01000167">
    <property type="protein sequence ID" value="KMZ75513.1"/>
    <property type="molecule type" value="Genomic_DNA"/>
</dbReference>
<dbReference type="InterPro" id="IPR036093">
    <property type="entry name" value="NAC_dom_sf"/>
</dbReference>
<organism evidence="7 8">
    <name type="scientific">Zostera marina</name>
    <name type="common">Eelgrass</name>
    <dbReference type="NCBI Taxonomy" id="29655"/>
    <lineage>
        <taxon>Eukaryota</taxon>
        <taxon>Viridiplantae</taxon>
        <taxon>Streptophyta</taxon>
        <taxon>Embryophyta</taxon>
        <taxon>Tracheophyta</taxon>
        <taxon>Spermatophyta</taxon>
        <taxon>Magnoliopsida</taxon>
        <taxon>Liliopsida</taxon>
        <taxon>Zosteraceae</taxon>
        <taxon>Zostera</taxon>
    </lineage>
</organism>
<keyword evidence="3" id="KW-0804">Transcription</keyword>
<dbReference type="GO" id="GO:0006355">
    <property type="term" value="P:regulation of DNA-templated transcription"/>
    <property type="evidence" value="ECO:0007669"/>
    <property type="project" value="InterPro"/>
</dbReference>
<name>A0A0K9Q2L2_ZOSMR</name>
<dbReference type="AlphaFoldDB" id="A0A0K9Q2L2"/>
<proteinExistence type="predicted"/>
<feature type="region of interest" description="Disordered" evidence="5">
    <location>
        <begin position="159"/>
        <end position="217"/>
    </location>
</feature>
<protein>
    <recommendedName>
        <fullName evidence="6">NAC domain-containing protein</fullName>
    </recommendedName>
</protein>